<comment type="caution">
    <text evidence="8">The sequence shown here is derived from an EMBL/GenBank/DDBJ whole genome shotgun (WGS) entry which is preliminary data.</text>
</comment>
<evidence type="ECO:0000259" key="6">
    <source>
        <dbReference type="Pfam" id="PF07980"/>
    </source>
</evidence>
<dbReference type="PROSITE" id="PS51257">
    <property type="entry name" value="PROKAR_LIPOPROTEIN"/>
    <property type="match status" value="1"/>
</dbReference>
<dbReference type="AlphaFoldDB" id="A0A317F4Z0"/>
<reference evidence="9" key="1">
    <citation type="submission" date="2018-05" db="EMBL/GenBank/DDBJ databases">
        <title>Pedobacter paludis sp. nov., isolated from wetland soil.</title>
        <authorList>
            <person name="Zhang Y."/>
        </authorList>
    </citation>
    <scope>NUCLEOTIDE SEQUENCE [LARGE SCALE GENOMIC DNA]</scope>
    <source>
        <strain evidence="9">R-8</strain>
    </source>
</reference>
<evidence type="ECO:0000313" key="9">
    <source>
        <dbReference type="Proteomes" id="UP000245391"/>
    </source>
</evidence>
<feature type="domain" description="RagB/SusD" evidence="6">
    <location>
        <begin position="352"/>
        <end position="449"/>
    </location>
</feature>
<dbReference type="GO" id="GO:0009279">
    <property type="term" value="C:cell outer membrane"/>
    <property type="evidence" value="ECO:0007669"/>
    <property type="project" value="UniProtKB-SubCell"/>
</dbReference>
<keyword evidence="4" id="KW-0472">Membrane</keyword>
<evidence type="ECO:0000256" key="4">
    <source>
        <dbReference type="ARBA" id="ARBA00023136"/>
    </source>
</evidence>
<evidence type="ECO:0000256" key="2">
    <source>
        <dbReference type="ARBA" id="ARBA00006275"/>
    </source>
</evidence>
<dbReference type="RefSeq" id="WP_109928729.1">
    <property type="nucleotide sequence ID" value="NZ_QGNY01000002.1"/>
</dbReference>
<feature type="domain" description="SusD-like N-terminal" evidence="7">
    <location>
        <begin position="25"/>
        <end position="239"/>
    </location>
</feature>
<dbReference type="CDD" id="cd08977">
    <property type="entry name" value="SusD"/>
    <property type="match status" value="1"/>
</dbReference>
<protein>
    <submittedName>
        <fullName evidence="8">RagB/SusD family nutrient uptake outer membrane protein</fullName>
    </submittedName>
</protein>
<dbReference type="Pfam" id="PF07980">
    <property type="entry name" value="SusD_RagB"/>
    <property type="match status" value="1"/>
</dbReference>
<dbReference type="EMBL" id="QGNY01000002">
    <property type="protein sequence ID" value="PWS32556.1"/>
    <property type="molecule type" value="Genomic_DNA"/>
</dbReference>
<comment type="similarity">
    <text evidence="2">Belongs to the SusD family.</text>
</comment>
<evidence type="ECO:0000259" key="7">
    <source>
        <dbReference type="Pfam" id="PF14322"/>
    </source>
</evidence>
<dbReference type="OrthoDB" id="9792139at2"/>
<dbReference type="InterPro" id="IPR033985">
    <property type="entry name" value="SusD-like_N"/>
</dbReference>
<dbReference type="Pfam" id="PF14322">
    <property type="entry name" value="SusD-like_3"/>
    <property type="match status" value="1"/>
</dbReference>
<evidence type="ECO:0000256" key="1">
    <source>
        <dbReference type="ARBA" id="ARBA00004442"/>
    </source>
</evidence>
<dbReference type="SUPFAM" id="SSF48452">
    <property type="entry name" value="TPR-like"/>
    <property type="match status" value="1"/>
</dbReference>
<proteinExistence type="inferred from homology"/>
<dbReference type="InterPro" id="IPR011990">
    <property type="entry name" value="TPR-like_helical_dom_sf"/>
</dbReference>
<dbReference type="InterPro" id="IPR012944">
    <property type="entry name" value="SusD_RagB_dom"/>
</dbReference>
<name>A0A317F4Z0_9SPHI</name>
<evidence type="ECO:0000256" key="5">
    <source>
        <dbReference type="ARBA" id="ARBA00023237"/>
    </source>
</evidence>
<dbReference type="Gene3D" id="1.25.40.390">
    <property type="match status" value="1"/>
</dbReference>
<sequence length="487" mass="52748">MNKRNLYIAILCSVAVFTSSCKREFLDPSLKTSVAAENAFDTQFRIESQANSLYGSLKNGSFYGGRYLVYGNVRGEDFINETGNLVTASDVWSMNLANSATSVKSLWSQAYLTINRCNVFIDGMVSKGNSVVGDAVGAKYIAEARLIRALSYYSLLQLFARPYADGNGSKPGLPLRLVGITGPGSSDLARSTVDQVYTQVIADLNYAETNLPSTNGSAVLNTTRAHKNTAIALKTRVYLSMGKWAEVITEANKLVPAVAPFKAKANVANDLVADIASVFKTPYTTAESIFSLPMTSSASPLDYPGTQNSLASYFYFTNATPGTTEFSLNPVGIVANTSWKATDKRRALLFTSAASKQFVAKFTTASPYTDWVPVIRWAEVLLNLAEARVRSTNTVDAQALLLLNAVRQRSDATTTLAPATVADFTDALLLERRIEFLGEGLRAPDLTRLLLTIPLKGSAPSKGPTENGYIWPISSEELSLNKLMTDN</sequence>
<dbReference type="Proteomes" id="UP000245391">
    <property type="component" value="Unassembled WGS sequence"/>
</dbReference>
<keyword evidence="5" id="KW-0998">Cell outer membrane</keyword>
<gene>
    <name evidence="8" type="ORF">DF947_05625</name>
</gene>
<organism evidence="8 9">
    <name type="scientific">Pedobacter paludis</name>
    <dbReference type="NCBI Taxonomy" id="2203212"/>
    <lineage>
        <taxon>Bacteria</taxon>
        <taxon>Pseudomonadati</taxon>
        <taxon>Bacteroidota</taxon>
        <taxon>Sphingobacteriia</taxon>
        <taxon>Sphingobacteriales</taxon>
        <taxon>Sphingobacteriaceae</taxon>
        <taxon>Pedobacter</taxon>
    </lineage>
</organism>
<comment type="subcellular location">
    <subcellularLocation>
        <location evidence="1">Cell outer membrane</location>
    </subcellularLocation>
</comment>
<keyword evidence="3" id="KW-0732">Signal</keyword>
<accession>A0A317F4Z0</accession>
<evidence type="ECO:0000313" key="8">
    <source>
        <dbReference type="EMBL" id="PWS32556.1"/>
    </source>
</evidence>
<keyword evidence="9" id="KW-1185">Reference proteome</keyword>
<evidence type="ECO:0000256" key="3">
    <source>
        <dbReference type="ARBA" id="ARBA00022729"/>
    </source>
</evidence>